<feature type="domain" description="Aminopeptidase N-like N-terminal" evidence="14">
    <location>
        <begin position="20"/>
        <end position="184"/>
    </location>
</feature>
<dbReference type="OrthoDB" id="10031169at2759"/>
<dbReference type="SUPFAM" id="SSF55486">
    <property type="entry name" value="Metalloproteases ('zincins'), catalytic domain"/>
    <property type="match status" value="1"/>
</dbReference>
<dbReference type="Gene3D" id="2.60.40.1910">
    <property type="match status" value="1"/>
</dbReference>
<evidence type="ECO:0000256" key="9">
    <source>
        <dbReference type="PIRSR" id="PIRSR634016-3"/>
    </source>
</evidence>
<dbReference type="AlphaFoldDB" id="G4TQM8"/>
<comment type="caution">
    <text evidence="15">The sequence shown here is derived from an EMBL/GenBank/DDBJ whole genome shotgun (WGS) entry which is preliminary data.</text>
</comment>
<evidence type="ECO:0000256" key="11">
    <source>
        <dbReference type="RuleBase" id="RU364040"/>
    </source>
</evidence>
<dbReference type="Gene3D" id="1.25.50.20">
    <property type="match status" value="1"/>
</dbReference>
<keyword evidence="7 11" id="KW-0482">Metalloprotease</keyword>
<accession>G4TQM8</accession>
<dbReference type="Pfam" id="PF01433">
    <property type="entry name" value="Peptidase_M1"/>
    <property type="match status" value="1"/>
</dbReference>
<dbReference type="HOGENOM" id="CLU_003705_0_2_1"/>
<evidence type="ECO:0000256" key="8">
    <source>
        <dbReference type="PIRSR" id="PIRSR634016-1"/>
    </source>
</evidence>
<dbReference type="CDD" id="cd09601">
    <property type="entry name" value="M1_APN-Q_like"/>
    <property type="match status" value="1"/>
</dbReference>
<dbReference type="GO" id="GO:0006508">
    <property type="term" value="P:proteolysis"/>
    <property type="evidence" value="ECO:0007669"/>
    <property type="project" value="UniProtKB-KW"/>
</dbReference>
<dbReference type="GO" id="GO:0042277">
    <property type="term" value="F:peptide binding"/>
    <property type="evidence" value="ECO:0007669"/>
    <property type="project" value="TreeGrafter"/>
</dbReference>
<dbReference type="InterPro" id="IPR050344">
    <property type="entry name" value="Peptidase_M1_aminopeptidases"/>
</dbReference>
<dbReference type="InterPro" id="IPR014782">
    <property type="entry name" value="Peptidase_M1_dom"/>
</dbReference>
<feature type="binding site" evidence="9">
    <location>
        <position position="368"/>
    </location>
    <ligand>
        <name>Zn(2+)</name>
        <dbReference type="ChEBI" id="CHEBI:29105"/>
        <note>catalytic</note>
    </ligand>
</feature>
<evidence type="ECO:0000256" key="7">
    <source>
        <dbReference type="ARBA" id="ARBA00023049"/>
    </source>
</evidence>
<dbReference type="OMA" id="NGVCIRN"/>
<dbReference type="GO" id="GO:0008270">
    <property type="term" value="F:zinc ion binding"/>
    <property type="evidence" value="ECO:0007669"/>
    <property type="project" value="UniProtKB-UniRule"/>
</dbReference>
<evidence type="ECO:0000256" key="3">
    <source>
        <dbReference type="ARBA" id="ARBA00022670"/>
    </source>
</evidence>
<feature type="site" description="Transition state stabilizer" evidence="10">
    <location>
        <position position="432"/>
    </location>
</feature>
<dbReference type="STRING" id="1109443.G4TQM8"/>
<evidence type="ECO:0000259" key="14">
    <source>
        <dbReference type="Pfam" id="PF17900"/>
    </source>
</evidence>
<keyword evidence="2 11" id="KW-0031">Aminopeptidase</keyword>
<dbReference type="SUPFAM" id="SSF63737">
    <property type="entry name" value="Leukotriene A4 hydrolase N-terminal domain"/>
    <property type="match status" value="1"/>
</dbReference>
<name>G4TQM8_SERID</name>
<dbReference type="InterPro" id="IPR027268">
    <property type="entry name" value="Peptidase_M4/M1_CTD_sf"/>
</dbReference>
<dbReference type="FunFam" id="1.10.390.10:FF:000006">
    <property type="entry name" value="Puromycin-sensitive aminopeptidase"/>
    <property type="match status" value="1"/>
</dbReference>
<feature type="binding site" evidence="9">
    <location>
        <position position="349"/>
    </location>
    <ligand>
        <name>Zn(2+)</name>
        <dbReference type="ChEBI" id="CHEBI:29105"/>
        <note>catalytic</note>
    </ligand>
</feature>
<evidence type="ECO:0000313" key="15">
    <source>
        <dbReference type="EMBL" id="CCA73621.1"/>
    </source>
</evidence>
<dbReference type="Pfam" id="PF17900">
    <property type="entry name" value="Peptidase_M1_N"/>
    <property type="match status" value="1"/>
</dbReference>
<evidence type="ECO:0000259" key="13">
    <source>
        <dbReference type="Pfam" id="PF11838"/>
    </source>
</evidence>
<evidence type="ECO:0000256" key="2">
    <source>
        <dbReference type="ARBA" id="ARBA00022438"/>
    </source>
</evidence>
<comment type="similarity">
    <text evidence="1 11">Belongs to the peptidase M1 family.</text>
</comment>
<dbReference type="GO" id="GO:0070006">
    <property type="term" value="F:metalloaminopeptidase activity"/>
    <property type="evidence" value="ECO:0007669"/>
    <property type="project" value="TreeGrafter"/>
</dbReference>
<comment type="cofactor">
    <cofactor evidence="9 11">
        <name>Zn(2+)</name>
        <dbReference type="ChEBI" id="CHEBI:29105"/>
    </cofactor>
    <text evidence="9 11">Binds 1 zinc ion per subunit.</text>
</comment>
<dbReference type="Pfam" id="PF11838">
    <property type="entry name" value="ERAP1_C"/>
    <property type="match status" value="1"/>
</dbReference>
<dbReference type="EMBL" id="CAFZ01000239">
    <property type="protein sequence ID" value="CCA73621.1"/>
    <property type="molecule type" value="Genomic_DNA"/>
</dbReference>
<dbReference type="EC" id="3.4.11.-" evidence="11"/>
<gene>
    <name evidence="15" type="ORF">PIIN_07574</name>
</gene>
<evidence type="ECO:0000256" key="10">
    <source>
        <dbReference type="PIRSR" id="PIRSR634016-4"/>
    </source>
</evidence>
<keyword evidence="16" id="KW-1185">Reference proteome</keyword>
<dbReference type="Gene3D" id="2.60.40.1730">
    <property type="entry name" value="tricorn interacting facor f3 domain"/>
    <property type="match status" value="1"/>
</dbReference>
<keyword evidence="6 9" id="KW-0862">Zinc</keyword>
<dbReference type="InterPro" id="IPR042097">
    <property type="entry name" value="Aminopeptidase_N-like_N_sf"/>
</dbReference>
<evidence type="ECO:0000313" key="16">
    <source>
        <dbReference type="Proteomes" id="UP000007148"/>
    </source>
</evidence>
<feature type="domain" description="Peptidase M1 membrane alanine aminopeptidase" evidence="12">
    <location>
        <begin position="274"/>
        <end position="491"/>
    </location>
</feature>
<evidence type="ECO:0000256" key="1">
    <source>
        <dbReference type="ARBA" id="ARBA00010136"/>
    </source>
</evidence>
<dbReference type="PANTHER" id="PTHR11533:SF174">
    <property type="entry name" value="PUROMYCIN-SENSITIVE AMINOPEPTIDASE-RELATED"/>
    <property type="match status" value="1"/>
</dbReference>
<dbReference type="InterPro" id="IPR024571">
    <property type="entry name" value="ERAP1-like_C_dom"/>
</dbReference>
<protein>
    <recommendedName>
        <fullName evidence="11">Aminopeptidase</fullName>
        <ecNumber evidence="11">3.4.11.-</ecNumber>
    </recommendedName>
</protein>
<feature type="binding site" evidence="9">
    <location>
        <position position="345"/>
    </location>
    <ligand>
        <name>Zn(2+)</name>
        <dbReference type="ChEBI" id="CHEBI:29105"/>
        <note>catalytic</note>
    </ligand>
</feature>
<evidence type="ECO:0000256" key="4">
    <source>
        <dbReference type="ARBA" id="ARBA00022723"/>
    </source>
</evidence>
<dbReference type="GO" id="GO:0043171">
    <property type="term" value="P:peptide catabolic process"/>
    <property type="evidence" value="ECO:0007669"/>
    <property type="project" value="TreeGrafter"/>
</dbReference>
<keyword evidence="4 9" id="KW-0479">Metal-binding</keyword>
<dbReference type="InterPro" id="IPR034016">
    <property type="entry name" value="M1_APN-typ"/>
</dbReference>
<keyword evidence="5 11" id="KW-0378">Hydrolase</keyword>
<evidence type="ECO:0000256" key="5">
    <source>
        <dbReference type="ARBA" id="ARBA00022801"/>
    </source>
</evidence>
<proteinExistence type="inferred from homology"/>
<dbReference type="Gene3D" id="1.10.390.10">
    <property type="entry name" value="Neutral Protease Domain 2"/>
    <property type="match status" value="1"/>
</dbReference>
<dbReference type="FunCoup" id="G4TQM8">
    <property type="interactions" value="496"/>
</dbReference>
<sequence length="914" mass="103205">MSTPADSKVSDPYRLPKNIKPVHYSLLVRTDLDALEFQGRVAIELDVLEETSTVSLNVAKLDIDHVTLLWGENTTEIKEQHLDEDLERLTLKTGKPLSKGRAHLVISFRGPLGDQIKGKVSMTGYYRSQTEIDGKKMNYSLTQFAPTDTRKAFPCWDEPALKATFDIIMVSREGTVNLSNMPVAFEVPLSRISDQAGDSTEELALGLASLKMEGSEAGWKLTRFQTSPIMSTYLVAYANGPFEYVEDYSTSPLTGKVRPVRVYGTKDVIHQAKFALDVNTKCLSIYESVFDIEFPIPKLDVLVAHDFESGAMENWGLIVGRTTAYLIDEKSAITLKKRIAGVATHEVAHQWFGNITTMEWWDVLYLNEGFATLMGELVILDKLFPEWGCRMSFINDHLERALALDAQRSSHPIEVPCDDAKKLHMIFDALSYSKAGAVLRMLSEFVTEEKFLKGVSLYLKKHLYSNARTVDLWNGVSEATGQDVASIMHEWINNVGFPVLKVTETSDGITVRQERYLETGDVKEDENQTLWKVPLNILKVDKSGQSVVDRSILLTERESTYPVDTSKPYKLNAGTSGVYRVLYPPERVKLLGRQAADPNSPFAVTDRMGLISDVMVLAKSGLCRTSDGLALINELRGEAEYLVWQSIADRLRGVLEVWWEMTDEVRSNMQAFIQSLFVPLVEKYGYDSRESDTVDGRQLRTLAINEAANSETPTVVEELRSRFKALVERNDYSHILPDIQTSTFVCGVRSGGKEEWETAKKVFLNPPSPSMRRSALDAMTASKDPEIIEIALNFMMNELKAGDVTFFAMGLNRNRFARRRAYEFFKENFDTLDKRFEGSFAWPYVIKLTLNGFSTKDDLEDVQAFFETKDTTNYSMPVEQALDAIRSNVKWFNHSNDDLVAWLKQWAESQGTSK</sequence>
<keyword evidence="3 11" id="KW-0645">Protease</keyword>
<dbReference type="GO" id="GO:0016020">
    <property type="term" value="C:membrane"/>
    <property type="evidence" value="ECO:0007669"/>
    <property type="project" value="TreeGrafter"/>
</dbReference>
<organism evidence="15 16">
    <name type="scientific">Serendipita indica (strain DSM 11827)</name>
    <name type="common">Root endophyte fungus</name>
    <name type="synonym">Piriformospora indica</name>
    <dbReference type="NCBI Taxonomy" id="1109443"/>
    <lineage>
        <taxon>Eukaryota</taxon>
        <taxon>Fungi</taxon>
        <taxon>Dikarya</taxon>
        <taxon>Basidiomycota</taxon>
        <taxon>Agaricomycotina</taxon>
        <taxon>Agaricomycetes</taxon>
        <taxon>Sebacinales</taxon>
        <taxon>Serendipitaceae</taxon>
        <taxon>Serendipita</taxon>
    </lineage>
</organism>
<dbReference type="InParanoid" id="G4TQM8"/>
<dbReference type="Proteomes" id="UP000007148">
    <property type="component" value="Unassembled WGS sequence"/>
</dbReference>
<dbReference type="PANTHER" id="PTHR11533">
    <property type="entry name" value="PROTEASE M1 ZINC METALLOPROTEASE"/>
    <property type="match status" value="1"/>
</dbReference>
<reference evidence="15 16" key="1">
    <citation type="journal article" date="2011" name="PLoS Pathog.">
        <title>Endophytic Life Strategies Decoded by Genome and Transcriptome Analyses of the Mutualistic Root Symbiont Piriformospora indica.</title>
        <authorList>
            <person name="Zuccaro A."/>
            <person name="Lahrmann U."/>
            <person name="Guldener U."/>
            <person name="Langen G."/>
            <person name="Pfiffi S."/>
            <person name="Biedenkopf D."/>
            <person name="Wong P."/>
            <person name="Samans B."/>
            <person name="Grimm C."/>
            <person name="Basiewicz M."/>
            <person name="Murat C."/>
            <person name="Martin F."/>
            <person name="Kogel K.H."/>
        </authorList>
    </citation>
    <scope>NUCLEOTIDE SEQUENCE [LARGE SCALE GENOMIC DNA]</scope>
    <source>
        <strain evidence="15 16">DSM 11827</strain>
    </source>
</reference>
<feature type="domain" description="ERAP1-like C-terminal" evidence="13">
    <location>
        <begin position="569"/>
        <end position="886"/>
    </location>
</feature>
<dbReference type="InterPro" id="IPR045357">
    <property type="entry name" value="Aminopeptidase_N-like_N"/>
</dbReference>
<dbReference type="GO" id="GO:0005737">
    <property type="term" value="C:cytoplasm"/>
    <property type="evidence" value="ECO:0007669"/>
    <property type="project" value="TreeGrafter"/>
</dbReference>
<feature type="active site" description="Proton acceptor" evidence="8">
    <location>
        <position position="346"/>
    </location>
</feature>
<dbReference type="MEROPS" id="M01.007"/>
<dbReference type="eggNOG" id="KOG1046">
    <property type="taxonomic scope" value="Eukaryota"/>
</dbReference>
<evidence type="ECO:0000256" key="6">
    <source>
        <dbReference type="ARBA" id="ARBA00022833"/>
    </source>
</evidence>
<dbReference type="GO" id="GO:0005615">
    <property type="term" value="C:extracellular space"/>
    <property type="evidence" value="ECO:0007669"/>
    <property type="project" value="TreeGrafter"/>
</dbReference>
<evidence type="ECO:0000259" key="12">
    <source>
        <dbReference type="Pfam" id="PF01433"/>
    </source>
</evidence>